<proteinExistence type="predicted"/>
<dbReference type="RefSeq" id="XP_025373519.1">
    <property type="nucleotide sequence ID" value="XM_025517447.1"/>
</dbReference>
<evidence type="ECO:0000313" key="1">
    <source>
        <dbReference type="EMBL" id="PWN46359.1"/>
    </source>
</evidence>
<dbReference type="GeneID" id="37039317"/>
<gene>
    <name evidence="1" type="ORF">IE81DRAFT_5607</name>
</gene>
<organism evidence="1 2">
    <name type="scientific">Ceraceosorus guamensis</name>
    <dbReference type="NCBI Taxonomy" id="1522189"/>
    <lineage>
        <taxon>Eukaryota</taxon>
        <taxon>Fungi</taxon>
        <taxon>Dikarya</taxon>
        <taxon>Basidiomycota</taxon>
        <taxon>Ustilaginomycotina</taxon>
        <taxon>Exobasidiomycetes</taxon>
        <taxon>Ceraceosorales</taxon>
        <taxon>Ceraceosoraceae</taxon>
        <taxon>Ceraceosorus</taxon>
    </lineage>
</organism>
<keyword evidence="2" id="KW-1185">Reference proteome</keyword>
<dbReference type="InParanoid" id="A0A316W904"/>
<reference evidence="1 2" key="1">
    <citation type="journal article" date="2018" name="Mol. Biol. Evol.">
        <title>Broad Genomic Sampling Reveals a Smut Pathogenic Ancestry of the Fungal Clade Ustilaginomycotina.</title>
        <authorList>
            <person name="Kijpornyongpan T."/>
            <person name="Mondo S.J."/>
            <person name="Barry K."/>
            <person name="Sandor L."/>
            <person name="Lee J."/>
            <person name="Lipzen A."/>
            <person name="Pangilinan J."/>
            <person name="LaButti K."/>
            <person name="Hainaut M."/>
            <person name="Henrissat B."/>
            <person name="Grigoriev I.V."/>
            <person name="Spatafora J.W."/>
            <person name="Aime M.C."/>
        </authorList>
    </citation>
    <scope>NUCLEOTIDE SEQUENCE [LARGE SCALE GENOMIC DNA]</scope>
    <source>
        <strain evidence="1 2">MCA 4658</strain>
    </source>
</reference>
<accession>A0A316W904</accession>
<sequence length="171" mass="18642">MQQCPEFAQPGPEVPFRGAPQCYASTSSHVQQSLPAPANLGVAIFPHFDSLIARRTLEKPSAFDQSRMLGLDSWVHTAFWVDAFELHTSDAPALTRGLASEPMRVWSEPFGACIGSNGDRAFTMDYTAFGNGVRVQLTIGSRLAAQPCRWRRVGGQLVYVCAKLRKKSGAG</sequence>
<evidence type="ECO:0000313" key="2">
    <source>
        <dbReference type="Proteomes" id="UP000245783"/>
    </source>
</evidence>
<dbReference type="EMBL" id="KZ819351">
    <property type="protein sequence ID" value="PWN46359.1"/>
    <property type="molecule type" value="Genomic_DNA"/>
</dbReference>
<dbReference type="AlphaFoldDB" id="A0A316W904"/>
<protein>
    <submittedName>
        <fullName evidence="1">Uncharacterized protein</fullName>
    </submittedName>
</protein>
<name>A0A316W904_9BASI</name>
<dbReference type="Proteomes" id="UP000245783">
    <property type="component" value="Unassembled WGS sequence"/>
</dbReference>